<dbReference type="Pfam" id="PF07200">
    <property type="entry name" value="Mod_r"/>
    <property type="match status" value="1"/>
</dbReference>
<evidence type="ECO:0000256" key="2">
    <source>
        <dbReference type="ARBA" id="ARBA00007617"/>
    </source>
</evidence>
<dbReference type="GO" id="GO:0006623">
    <property type="term" value="P:protein targeting to vacuole"/>
    <property type="evidence" value="ECO:0007669"/>
    <property type="project" value="TreeGrafter"/>
</dbReference>
<evidence type="ECO:0000256" key="4">
    <source>
        <dbReference type="ARBA" id="ARBA00022753"/>
    </source>
</evidence>
<keyword evidence="8" id="KW-0175">Coiled coil</keyword>
<keyword evidence="4" id="KW-0967">Endosome</keyword>
<evidence type="ECO:0000256" key="6">
    <source>
        <dbReference type="ARBA" id="ARBA00025010"/>
    </source>
</evidence>
<evidence type="ECO:0000256" key="8">
    <source>
        <dbReference type="SAM" id="Coils"/>
    </source>
</evidence>
<dbReference type="EMBL" id="GBRD01004387">
    <property type="protein sequence ID" value="JAG61434.1"/>
    <property type="molecule type" value="Transcribed_RNA"/>
</dbReference>
<dbReference type="AlphaFoldDB" id="A0A0A9WXQ5"/>
<reference evidence="10" key="2">
    <citation type="submission" date="2014-07" db="EMBL/GenBank/DDBJ databases">
        <authorList>
            <person name="Hull J."/>
        </authorList>
    </citation>
    <scope>NUCLEOTIDE SEQUENCE</scope>
</reference>
<dbReference type="EMBL" id="GBHO01010163">
    <property type="protein sequence ID" value="JAG33441.1"/>
    <property type="molecule type" value="Transcribed_RNA"/>
</dbReference>
<comment type="function">
    <text evidence="6">Component of the ESCRT-I complex, a regulator of vesicular trafficking process. Required for the sorting of endocytic ubiquitinated cargos into multivesicular bodies. May be involved in cell growth and differentiation.</text>
</comment>
<evidence type="ECO:0000256" key="5">
    <source>
        <dbReference type="ARBA" id="ARBA00022927"/>
    </source>
</evidence>
<name>A0A0A9WXQ5_LYGHE</name>
<evidence type="ECO:0000256" key="3">
    <source>
        <dbReference type="ARBA" id="ARBA00022448"/>
    </source>
</evidence>
<reference evidence="10" key="1">
    <citation type="journal article" date="2014" name="PLoS ONE">
        <title>Transcriptome-Based Identification of ABC Transporters in the Western Tarnished Plant Bug Lygus hesperus.</title>
        <authorList>
            <person name="Hull J.J."/>
            <person name="Chaney K."/>
            <person name="Geib S.M."/>
            <person name="Fabrick J.A."/>
            <person name="Brent C.S."/>
            <person name="Walsh D."/>
            <person name="Lavine L.C."/>
        </authorList>
    </citation>
    <scope>NUCLEOTIDE SEQUENCE</scope>
</reference>
<feature type="domain" description="VPS37 C-terminal" evidence="9">
    <location>
        <begin position="92"/>
        <end position="178"/>
    </location>
</feature>
<dbReference type="InterPro" id="IPR009851">
    <property type="entry name" value="Mod_r"/>
</dbReference>
<dbReference type="GO" id="GO:0031902">
    <property type="term" value="C:late endosome membrane"/>
    <property type="evidence" value="ECO:0007669"/>
    <property type="project" value="UniProtKB-SubCell"/>
</dbReference>
<organism evidence="10">
    <name type="scientific">Lygus hesperus</name>
    <name type="common">Western plant bug</name>
    <dbReference type="NCBI Taxonomy" id="30085"/>
    <lineage>
        <taxon>Eukaryota</taxon>
        <taxon>Metazoa</taxon>
        <taxon>Ecdysozoa</taxon>
        <taxon>Arthropoda</taxon>
        <taxon>Hexapoda</taxon>
        <taxon>Insecta</taxon>
        <taxon>Pterygota</taxon>
        <taxon>Neoptera</taxon>
        <taxon>Paraneoptera</taxon>
        <taxon>Hemiptera</taxon>
        <taxon>Heteroptera</taxon>
        <taxon>Panheteroptera</taxon>
        <taxon>Cimicomorpha</taxon>
        <taxon>Miridae</taxon>
        <taxon>Mirini</taxon>
        <taxon>Lygus</taxon>
    </lineage>
</organism>
<evidence type="ECO:0000256" key="7">
    <source>
        <dbReference type="PROSITE-ProRule" id="PRU00646"/>
    </source>
</evidence>
<dbReference type="GO" id="GO:0000813">
    <property type="term" value="C:ESCRT I complex"/>
    <property type="evidence" value="ECO:0007669"/>
    <property type="project" value="TreeGrafter"/>
</dbReference>
<sequence length="178" mass="20456">MYPGLNCNLEYDSAFGFLTHLNSEELKALLNDESKLEEMAKEQKQYRDLEKEKEMLLASNQSLAEYNLSLQPRFDQTKQELLEKTDVCDQLLQSLESKSTLLGEKSGRSVLDSKLSSLQLATSELEESSEGYADNFLAGECDIEEFLDKFLSRRKQMHLEKVKADKMAEMLKQYQTGF</sequence>
<keyword evidence="5 7" id="KW-0653">Protein transport</keyword>
<evidence type="ECO:0000259" key="9">
    <source>
        <dbReference type="PROSITE" id="PS51314"/>
    </source>
</evidence>
<dbReference type="GO" id="GO:0043162">
    <property type="term" value="P:ubiquitin-dependent protein catabolic process via the multivesicular body sorting pathway"/>
    <property type="evidence" value="ECO:0007669"/>
    <property type="project" value="TreeGrafter"/>
</dbReference>
<comment type="similarity">
    <text evidence="2">Belongs to the VPS37 family.</text>
</comment>
<dbReference type="EMBL" id="GBRD01003792">
    <property type="protein sequence ID" value="JAG62029.1"/>
    <property type="molecule type" value="Transcribed_RNA"/>
</dbReference>
<evidence type="ECO:0000313" key="11">
    <source>
        <dbReference type="EMBL" id="JAG33441.1"/>
    </source>
</evidence>
<dbReference type="PROSITE" id="PS51314">
    <property type="entry name" value="VPS37_C"/>
    <property type="match status" value="1"/>
</dbReference>
<evidence type="ECO:0000313" key="12">
    <source>
        <dbReference type="EMBL" id="JAG61434.1"/>
    </source>
</evidence>
<comment type="subcellular location">
    <subcellularLocation>
        <location evidence="1">Late endosome membrane</location>
        <topology evidence="1">Peripheral membrane protein</topology>
    </subcellularLocation>
</comment>
<gene>
    <name evidence="10" type="primary">VPS37B_1</name>
    <name evidence="13" type="synonym">VPS37B</name>
    <name evidence="11" type="synonym">VPS37B_0</name>
    <name evidence="10" type="ORF">CM83_90438</name>
    <name evidence="11" type="ORF">CM83_90439</name>
    <name evidence="13" type="ORF">g.73457</name>
</gene>
<dbReference type="EMBL" id="GBHO01032286">
    <property type="protein sequence ID" value="JAG11318.1"/>
    <property type="molecule type" value="Transcribed_RNA"/>
</dbReference>
<dbReference type="PANTHER" id="PTHR13678">
    <property type="entry name" value="VACUOLAR PROTEIN SORTING-ASSOCIATED PROTEIN 37"/>
    <property type="match status" value="1"/>
</dbReference>
<evidence type="ECO:0000313" key="10">
    <source>
        <dbReference type="EMBL" id="JAG11318.1"/>
    </source>
</evidence>
<dbReference type="Gene3D" id="1.10.287.660">
    <property type="entry name" value="Helix hairpin bin"/>
    <property type="match status" value="1"/>
</dbReference>
<reference evidence="13" key="4">
    <citation type="journal article" date="2016" name="Gigascience">
        <title>De novo construction of an expanded transcriptome assembly for the western tarnished plant bug, Lygus hesperus.</title>
        <authorList>
            <person name="Tassone E.E."/>
            <person name="Geib S.M."/>
            <person name="Hall B."/>
            <person name="Fabrick J.A."/>
            <person name="Brent C.S."/>
            <person name="Hull J.J."/>
        </authorList>
    </citation>
    <scope>NUCLEOTIDE SEQUENCE</scope>
</reference>
<dbReference type="InterPro" id="IPR029012">
    <property type="entry name" value="Helix_hairpin_bin_sf"/>
</dbReference>
<reference evidence="12" key="3">
    <citation type="submission" date="2014-09" db="EMBL/GenBank/DDBJ databases">
        <authorList>
            <person name="Magalhaes I.L.F."/>
            <person name="Oliveira U."/>
            <person name="Santos F.R."/>
            <person name="Vidigal T.H.D.A."/>
            <person name="Brescovit A.D."/>
            <person name="Santos A.J."/>
        </authorList>
    </citation>
    <scope>NUCLEOTIDE SEQUENCE</scope>
</reference>
<feature type="coiled-coil region" evidence="8">
    <location>
        <begin position="32"/>
        <end position="59"/>
    </location>
</feature>
<evidence type="ECO:0000256" key="1">
    <source>
        <dbReference type="ARBA" id="ARBA00004633"/>
    </source>
</evidence>
<keyword evidence="3 7" id="KW-0813">Transport</keyword>
<dbReference type="EMBL" id="GDHC01005221">
    <property type="protein sequence ID" value="JAQ13408.1"/>
    <property type="molecule type" value="Transcribed_RNA"/>
</dbReference>
<protein>
    <submittedName>
        <fullName evidence="10">Vacuolar protein sorting-associated protein 37B</fullName>
    </submittedName>
</protein>
<evidence type="ECO:0000313" key="13">
    <source>
        <dbReference type="EMBL" id="JAQ13408.1"/>
    </source>
</evidence>
<accession>A0A0A9WXQ5</accession>
<dbReference type="PANTHER" id="PTHR13678:SF27">
    <property type="entry name" value="LD45836P"/>
    <property type="match status" value="1"/>
</dbReference>
<proteinExistence type="inferred from homology"/>
<dbReference type="GO" id="GO:0006612">
    <property type="term" value="P:protein targeting to membrane"/>
    <property type="evidence" value="ECO:0007669"/>
    <property type="project" value="TreeGrafter"/>
</dbReference>